<sequence length="1037" mass="116438">MSLRARSSSPPIPFRLTPLVISIGLSLAYIAAEMPSAHAQEAVAAGTERDENTEATSPVLELNTSEADTANVLEAVTVYGEREDRDERGRNDVYDQDVVNVYQGKEEIERYRGTSAADLFKGMNGVYSGDARSGGLDPNIRGIQGEGRVPLTVDGTEQATSIWQTGVGVSNRNYVDPNLISSITVEKGPNATSAVSGIGGSVQVRTLEPDDIIKPGESFGIELKLDTATNSVKPDERAFSAYGKDYRDLGITPDVYGGISPATITGGALSRKGKSGRDFNFDDNAYRLAVAKKHEHFDLLAAYSYRKRGNYYSGKRGAGKYEQNTWMEDAAEAANSTHGIAYRPSVSYIAQYYLPGQEVANTSSELESTLLKGTLRLPENQTINMSFMRNDHTFGETIPWKNEWLVQRQNELNTNGAQEQYPYSTVKQDTWNLGYSFSPENNRLIDLKAAVWMTQSDSERHQNGEDPYGVVAVPNAIPGSGDFDPIIRPRALQISDHRRTGFNLSNNFQLHEKLDLTVSGDWTKERLRQQDASEMWGLQNPYSSWGSRHWGPRAGRRQQWNAGFNFDWRPAGWLQINAGARYSDYWSFDDQLAEKRAAQDEDWAVQRGFVSRDFKVRELMSDEEVATLIEEKRDSYQSYVDRYTQWFPDRLAAFLEKYPDADSFALSGEDTRLVNGYFYKTEETTISVPYNGDHRGFSENNPFANGEIDATETVDGAQGKEGSAPKYVIQGEGCKSCYTYGADPQNKWEQPKKQRDHAWVPHIGLTAFISDNARVYVRYSEAVRFPSLFESSNSAHSNGASGSNSLAGVVTSPEHAYNWEIGYVQNLIAHFDSLEYADFRINYFNNRIKDYIDSDWNMNTLQFSEKKLSGIELQARADSGKYFMNIGATYRLKQKLCDKDYASFLDPVYGRVSECVDGGFPLTYARTSLQPKYSVNLDLGARFFERKLEIGTRAVYHSAAKNQSDFSAIKLITYNSTPNYWNPILVFDAYASYRVNDNLDFDLGVTNLTNRYYVDPLVRVVMPAPGRTVRMGMTARF</sequence>
<dbReference type="InterPro" id="IPR012910">
    <property type="entry name" value="Plug_dom"/>
</dbReference>
<evidence type="ECO:0000256" key="7">
    <source>
        <dbReference type="ARBA" id="ARBA00023136"/>
    </source>
</evidence>
<dbReference type="PANTHER" id="PTHR30069">
    <property type="entry name" value="TONB-DEPENDENT OUTER MEMBRANE RECEPTOR"/>
    <property type="match status" value="1"/>
</dbReference>
<dbReference type="GO" id="GO:0009279">
    <property type="term" value="C:cell outer membrane"/>
    <property type="evidence" value="ECO:0007669"/>
    <property type="project" value="UniProtKB-SubCell"/>
</dbReference>
<evidence type="ECO:0000256" key="1">
    <source>
        <dbReference type="ARBA" id="ARBA00004571"/>
    </source>
</evidence>
<feature type="domain" description="TonB-dependent receptor plug" evidence="14">
    <location>
        <begin position="104"/>
        <end position="197"/>
    </location>
</feature>
<dbReference type="RefSeq" id="WP_207224916.1">
    <property type="nucleotide sequence ID" value="NZ_CBCSEB010000006.1"/>
</dbReference>
<evidence type="ECO:0000256" key="4">
    <source>
        <dbReference type="ARBA" id="ARBA00022452"/>
    </source>
</evidence>
<dbReference type="PANTHER" id="PTHR30069:SF41">
    <property type="entry name" value="HEME_HEMOPEXIN UTILIZATION PROTEIN C"/>
    <property type="match status" value="1"/>
</dbReference>
<feature type="region of interest" description="Disordered" evidence="12">
    <location>
        <begin position="41"/>
        <end position="66"/>
    </location>
</feature>
<keyword evidence="5 10" id="KW-0812">Transmembrane</keyword>
<proteinExistence type="inferred from homology"/>
<dbReference type="InterPro" id="IPR000531">
    <property type="entry name" value="Beta-barrel_TonB"/>
</dbReference>
<organism evidence="15 16">
    <name type="scientific">Kerstersia gyiorum</name>
    <dbReference type="NCBI Taxonomy" id="206506"/>
    <lineage>
        <taxon>Bacteria</taxon>
        <taxon>Pseudomonadati</taxon>
        <taxon>Pseudomonadota</taxon>
        <taxon>Betaproteobacteria</taxon>
        <taxon>Burkholderiales</taxon>
        <taxon>Alcaligenaceae</taxon>
        <taxon>Kerstersia</taxon>
    </lineage>
</organism>
<dbReference type="EMBL" id="SGWZ01000003">
    <property type="protein sequence ID" value="RZS69568.1"/>
    <property type="molecule type" value="Genomic_DNA"/>
</dbReference>
<dbReference type="AlphaFoldDB" id="A0A4Q7MPK5"/>
<comment type="similarity">
    <text evidence="2 10 11">Belongs to the TonB-dependent receptor family.</text>
</comment>
<comment type="caution">
    <text evidence="15">The sequence shown here is derived from an EMBL/GenBank/DDBJ whole genome shotgun (WGS) entry which is preliminary data.</text>
</comment>
<dbReference type="InterPro" id="IPR036942">
    <property type="entry name" value="Beta-barrel_TonB_sf"/>
</dbReference>
<reference evidence="15 16" key="1">
    <citation type="submission" date="2019-02" db="EMBL/GenBank/DDBJ databases">
        <title>Genomic Encyclopedia of Type Strains, Phase IV (KMG-IV): sequencing the most valuable type-strain genomes for metagenomic binning, comparative biology and taxonomic classification.</title>
        <authorList>
            <person name="Goeker M."/>
        </authorList>
    </citation>
    <scope>NUCLEOTIDE SEQUENCE [LARGE SCALE GENOMIC DNA]</scope>
    <source>
        <strain evidence="15 16">DSM 16618</strain>
    </source>
</reference>
<evidence type="ECO:0000313" key="16">
    <source>
        <dbReference type="Proteomes" id="UP000292039"/>
    </source>
</evidence>
<evidence type="ECO:0000313" key="15">
    <source>
        <dbReference type="EMBL" id="RZS69568.1"/>
    </source>
</evidence>
<dbReference type="PROSITE" id="PS52016">
    <property type="entry name" value="TONB_DEPENDENT_REC_3"/>
    <property type="match status" value="1"/>
</dbReference>
<keyword evidence="8 15" id="KW-0675">Receptor</keyword>
<keyword evidence="7 10" id="KW-0472">Membrane</keyword>
<feature type="domain" description="TonB-dependent receptor-like beta-barrel" evidence="13">
    <location>
        <begin position="745"/>
        <end position="1008"/>
    </location>
</feature>
<dbReference type="Pfam" id="PF07715">
    <property type="entry name" value="Plug"/>
    <property type="match status" value="1"/>
</dbReference>
<name>A0A4Q7MPK5_9BURK</name>
<evidence type="ECO:0000259" key="14">
    <source>
        <dbReference type="Pfam" id="PF07715"/>
    </source>
</evidence>
<dbReference type="GO" id="GO:0015344">
    <property type="term" value="F:siderophore uptake transmembrane transporter activity"/>
    <property type="evidence" value="ECO:0007669"/>
    <property type="project" value="TreeGrafter"/>
</dbReference>
<dbReference type="Pfam" id="PF00593">
    <property type="entry name" value="TonB_dep_Rec_b-barrel"/>
    <property type="match status" value="1"/>
</dbReference>
<dbReference type="InterPro" id="IPR037066">
    <property type="entry name" value="Plug_dom_sf"/>
</dbReference>
<evidence type="ECO:0000256" key="2">
    <source>
        <dbReference type="ARBA" id="ARBA00009810"/>
    </source>
</evidence>
<evidence type="ECO:0000256" key="9">
    <source>
        <dbReference type="ARBA" id="ARBA00023237"/>
    </source>
</evidence>
<gene>
    <name evidence="15" type="ORF">EV679_2170</name>
</gene>
<keyword evidence="9 10" id="KW-0998">Cell outer membrane</keyword>
<evidence type="ECO:0000256" key="3">
    <source>
        <dbReference type="ARBA" id="ARBA00022448"/>
    </source>
</evidence>
<evidence type="ECO:0000256" key="8">
    <source>
        <dbReference type="ARBA" id="ARBA00023170"/>
    </source>
</evidence>
<dbReference type="SUPFAM" id="SSF56935">
    <property type="entry name" value="Porins"/>
    <property type="match status" value="1"/>
</dbReference>
<evidence type="ECO:0000256" key="12">
    <source>
        <dbReference type="SAM" id="MobiDB-lite"/>
    </source>
</evidence>
<dbReference type="Proteomes" id="UP000292039">
    <property type="component" value="Unassembled WGS sequence"/>
</dbReference>
<keyword evidence="4 10" id="KW-1134">Transmembrane beta strand</keyword>
<dbReference type="Gene3D" id="2.40.170.20">
    <property type="entry name" value="TonB-dependent receptor, beta-barrel domain"/>
    <property type="match status" value="2"/>
</dbReference>
<evidence type="ECO:0000256" key="5">
    <source>
        <dbReference type="ARBA" id="ARBA00022692"/>
    </source>
</evidence>
<keyword evidence="6 11" id="KW-0798">TonB box</keyword>
<evidence type="ECO:0000259" key="13">
    <source>
        <dbReference type="Pfam" id="PF00593"/>
    </source>
</evidence>
<dbReference type="Gene3D" id="2.170.130.10">
    <property type="entry name" value="TonB-dependent receptor, plug domain"/>
    <property type="match status" value="1"/>
</dbReference>
<dbReference type="GO" id="GO:0044718">
    <property type="term" value="P:siderophore transmembrane transport"/>
    <property type="evidence" value="ECO:0007669"/>
    <property type="project" value="TreeGrafter"/>
</dbReference>
<accession>A0A4Q7MPK5</accession>
<evidence type="ECO:0000256" key="11">
    <source>
        <dbReference type="RuleBase" id="RU003357"/>
    </source>
</evidence>
<comment type="subcellular location">
    <subcellularLocation>
        <location evidence="1 10">Cell outer membrane</location>
        <topology evidence="1 10">Multi-pass membrane protein</topology>
    </subcellularLocation>
</comment>
<keyword evidence="3 10" id="KW-0813">Transport</keyword>
<evidence type="ECO:0000256" key="10">
    <source>
        <dbReference type="PROSITE-ProRule" id="PRU01360"/>
    </source>
</evidence>
<dbReference type="InterPro" id="IPR039426">
    <property type="entry name" value="TonB-dep_rcpt-like"/>
</dbReference>
<evidence type="ECO:0000256" key="6">
    <source>
        <dbReference type="ARBA" id="ARBA00023077"/>
    </source>
</evidence>
<protein>
    <submittedName>
        <fullName evidence="15">Hemoglobin/transferrin/lactoferrin receptor protein</fullName>
    </submittedName>
</protein>